<dbReference type="Pfam" id="PF13523">
    <property type="entry name" value="Acetyltransf_8"/>
    <property type="match status" value="1"/>
</dbReference>
<dbReference type="GO" id="GO:0016410">
    <property type="term" value="F:N-acyltransferase activity"/>
    <property type="evidence" value="ECO:0007669"/>
    <property type="project" value="TreeGrafter"/>
</dbReference>
<comment type="caution">
    <text evidence="3">The sequence shown here is derived from an EMBL/GenBank/DDBJ whole genome shotgun (WGS) entry which is preliminary data.</text>
</comment>
<proteinExistence type="predicted"/>
<dbReference type="SUPFAM" id="SSF55729">
    <property type="entry name" value="Acyl-CoA N-acyltransferases (Nat)"/>
    <property type="match status" value="1"/>
</dbReference>
<protein>
    <submittedName>
        <fullName evidence="3">Acetyl CoA:N6-hydroxylysine acetyl transferase</fullName>
    </submittedName>
</protein>
<dbReference type="Gene3D" id="3.40.630.30">
    <property type="match status" value="1"/>
</dbReference>
<reference evidence="3 4" key="1">
    <citation type="journal article" date="2012" name="J. Bacteriol.">
        <title>Genome sequence of the cycloprodigiosin-producing bacterial strain Pseudoalteromonas rubra ATCC 29570(T).</title>
        <authorList>
            <person name="Xie B.B."/>
            <person name="Shu Y.L."/>
            <person name="Qin Q.L."/>
            <person name="Rong J.C."/>
            <person name="Zhang X.Y."/>
            <person name="Chen X.L."/>
            <person name="Zhou B.C."/>
            <person name="Zhang Y.Z."/>
        </authorList>
    </citation>
    <scope>NUCLEOTIDE SEQUENCE [LARGE SCALE GENOMIC DNA]</scope>
    <source>
        <strain evidence="3 4">DSM 6842</strain>
    </source>
</reference>
<dbReference type="PANTHER" id="PTHR31438:SF1">
    <property type="entry name" value="LYSINE N-ACYLTRANSFERASE C17G9.06C-RELATED"/>
    <property type="match status" value="1"/>
</dbReference>
<sequence>MLSAKVTILFMNILNLWSTGLEQDKPREMGAVLAEYFNPYFNKQFSLKLISPDDLPRFCRWMNDPRVAHFWQQAWSEEKQWQYLSDKLADGHTLPLIGYLDEQPFAYLEVYWAAKDKLAHYYEASEYDRGIHLLVGEQSCRGPENFRGWMTSLSHLIYQSQPQTQRIVLEPRADNARLMTRMAELGYDKQFEFDFPHKHAALLMAHKAHFYKHIFTAYGECESVI</sequence>
<keyword evidence="3" id="KW-0808">Transferase</keyword>
<comment type="pathway">
    <text evidence="1">Siderophore biosynthesis.</text>
</comment>
<dbReference type="InterPro" id="IPR016181">
    <property type="entry name" value="Acyl_CoA_acyltransferase"/>
</dbReference>
<dbReference type="InterPro" id="IPR019432">
    <property type="entry name" value="Acyltransferase_MbtK/IucB-like"/>
</dbReference>
<dbReference type="SMART" id="SM01006">
    <property type="entry name" value="AlcB"/>
    <property type="match status" value="1"/>
</dbReference>
<dbReference type="AlphaFoldDB" id="A0A8T0CBC5"/>
<name>A0A8T0CBC5_9GAMM</name>
<evidence type="ECO:0000256" key="1">
    <source>
        <dbReference type="ARBA" id="ARBA00004924"/>
    </source>
</evidence>
<dbReference type="EMBL" id="AHCD03000027">
    <property type="protein sequence ID" value="KAF7787979.1"/>
    <property type="molecule type" value="Genomic_DNA"/>
</dbReference>
<accession>A0A8T0CBC5</accession>
<evidence type="ECO:0000313" key="4">
    <source>
        <dbReference type="Proteomes" id="UP000016480"/>
    </source>
</evidence>
<evidence type="ECO:0000313" key="3">
    <source>
        <dbReference type="EMBL" id="KAF7787979.1"/>
    </source>
</evidence>
<feature type="domain" description="Acyltransferase MbtK/IucB-like conserved" evidence="2">
    <location>
        <begin position="48"/>
        <end position="94"/>
    </location>
</feature>
<dbReference type="GO" id="GO:0019290">
    <property type="term" value="P:siderophore biosynthetic process"/>
    <property type="evidence" value="ECO:0007669"/>
    <property type="project" value="InterPro"/>
</dbReference>
<gene>
    <name evidence="3" type="primary">iucB</name>
    <name evidence="3" type="ORF">PRUB_a2521</name>
</gene>
<evidence type="ECO:0000259" key="2">
    <source>
        <dbReference type="SMART" id="SM01006"/>
    </source>
</evidence>
<dbReference type="Proteomes" id="UP000016480">
    <property type="component" value="Unassembled WGS sequence"/>
</dbReference>
<dbReference type="PANTHER" id="PTHR31438">
    <property type="entry name" value="LYSINE N-ACYLTRANSFERASE C17G9.06C-RELATED"/>
    <property type="match status" value="1"/>
</dbReference>
<organism evidence="3 4">
    <name type="scientific">Pseudoalteromonas rubra</name>
    <dbReference type="NCBI Taxonomy" id="43658"/>
    <lineage>
        <taxon>Bacteria</taxon>
        <taxon>Pseudomonadati</taxon>
        <taxon>Pseudomonadota</taxon>
        <taxon>Gammaproteobacteria</taxon>
        <taxon>Alteromonadales</taxon>
        <taxon>Pseudoalteromonadaceae</taxon>
        <taxon>Pseudoalteromonas</taxon>
    </lineage>
</organism>